<dbReference type="InterPro" id="IPR025014">
    <property type="entry name" value="DUF3958"/>
</dbReference>
<accession>A0ABN0RC82</accession>
<reference evidence="1 2" key="1">
    <citation type="journal article" date="2014" name="Int. J. Syst. Evol. Microbiol.">
        <title>Listeria floridensis sp. nov., Listeria aquatica sp. nov., Listeria cornellensis sp. nov., Listeria riparia sp. nov. and Listeria grandensis sp. nov., from agricultural and natural environments.</title>
        <authorList>
            <person name="den Bakker H.C."/>
            <person name="Warchocki S."/>
            <person name="Wright E.M."/>
            <person name="Allred A.F."/>
            <person name="Ahlstrom C."/>
            <person name="Manuel C.S."/>
            <person name="Stasiewicz M.J."/>
            <person name="Burrell A."/>
            <person name="Roof S."/>
            <person name="Strawn L."/>
            <person name="Fortes E.D."/>
            <person name="Nightingale K.K."/>
            <person name="Kephart D."/>
            <person name="Wiedmann M."/>
        </authorList>
    </citation>
    <scope>NUCLEOTIDE SEQUENCE [LARGE SCALE GENOMIC DNA]</scope>
    <source>
        <strain evidence="1 2">FSL S10-1187</strain>
    </source>
</reference>
<proteinExistence type="predicted"/>
<comment type="caution">
    <text evidence="1">The sequence shown here is derived from an EMBL/GenBank/DDBJ whole genome shotgun (WGS) entry which is preliminary data.</text>
</comment>
<dbReference type="EMBL" id="AODF01000034">
    <property type="protein sequence ID" value="EUJ26944.1"/>
    <property type="molecule type" value="Genomic_DNA"/>
</dbReference>
<keyword evidence="2" id="KW-1185">Reference proteome</keyword>
<sequence length="114" mass="13990">MKIWDDYLQEERDLTSMEEEKSLEIQEVRKIQSSYEAHFQQVFRFMDEIRWDFRQNDRSSLHEQMQDRVFSISRTIREDLEETGDSYQQEQRELKDCLDEIAYKKRKAGIDKGE</sequence>
<organism evidence="1 2">
    <name type="scientific">Listeria floridensis FSL S10-1187</name>
    <dbReference type="NCBI Taxonomy" id="1265817"/>
    <lineage>
        <taxon>Bacteria</taxon>
        <taxon>Bacillati</taxon>
        <taxon>Bacillota</taxon>
        <taxon>Bacilli</taxon>
        <taxon>Bacillales</taxon>
        <taxon>Listeriaceae</taxon>
        <taxon>Listeria</taxon>
    </lineage>
</organism>
<dbReference type="Proteomes" id="UP000019249">
    <property type="component" value="Unassembled WGS sequence"/>
</dbReference>
<evidence type="ECO:0000313" key="2">
    <source>
        <dbReference type="Proteomes" id="UP000019249"/>
    </source>
</evidence>
<evidence type="ECO:0000313" key="1">
    <source>
        <dbReference type="EMBL" id="EUJ26944.1"/>
    </source>
</evidence>
<gene>
    <name evidence="1" type="ORF">MFLO_13770</name>
</gene>
<protein>
    <submittedName>
        <fullName evidence="1">Uncharacterized protein</fullName>
    </submittedName>
</protein>
<dbReference type="Pfam" id="PF13125">
    <property type="entry name" value="DUF3958"/>
    <property type="match status" value="1"/>
</dbReference>
<dbReference type="RefSeq" id="WP_036098254.1">
    <property type="nucleotide sequence ID" value="NZ_AODF01000034.1"/>
</dbReference>
<name>A0ABN0RC82_9LIST</name>